<comment type="cofactor">
    <cofactor evidence="10">
        <name>[2Fe-2S] cluster</name>
        <dbReference type="ChEBI" id="CHEBI:190135"/>
    </cofactor>
</comment>
<evidence type="ECO:0000313" key="14">
    <source>
        <dbReference type="Proteomes" id="UP000054058"/>
    </source>
</evidence>
<feature type="domain" description="Aldehyde oxidase/xanthine dehydrogenase a/b hammerhead" evidence="12">
    <location>
        <begin position="33"/>
        <end position="140"/>
    </location>
</feature>
<dbReference type="GO" id="GO:0005506">
    <property type="term" value="F:iron ion binding"/>
    <property type="evidence" value="ECO:0007669"/>
    <property type="project" value="InterPro"/>
</dbReference>
<proteinExistence type="inferred from homology"/>
<name>X7E647_9GAMM</name>
<dbReference type="Pfam" id="PF02738">
    <property type="entry name" value="MoCoBD_1"/>
    <property type="match status" value="1"/>
</dbReference>
<comment type="cofactor">
    <cofactor evidence="2">
        <name>FAD</name>
        <dbReference type="ChEBI" id="CHEBI:57692"/>
    </cofactor>
</comment>
<reference evidence="13 14" key="1">
    <citation type="submission" date="2014-01" db="EMBL/GenBank/DDBJ databases">
        <title>Marinomonas ushuaiensis DSM 15871 Genome Sequencing.</title>
        <authorList>
            <person name="Lai Q."/>
            <person name="Shao Z.S."/>
        </authorList>
    </citation>
    <scope>NUCLEOTIDE SEQUENCE [LARGE SCALE GENOMIC DNA]</scope>
    <source>
        <strain evidence="13 14">DSM 15871</strain>
    </source>
</reference>
<evidence type="ECO:0000256" key="11">
    <source>
        <dbReference type="ARBA" id="ARBA00053029"/>
    </source>
</evidence>
<comment type="similarity">
    <text evidence="3">Belongs to the xanthine dehydrogenase family.</text>
</comment>
<dbReference type="GO" id="GO:0016491">
    <property type="term" value="F:oxidoreductase activity"/>
    <property type="evidence" value="ECO:0007669"/>
    <property type="project" value="UniProtKB-KW"/>
</dbReference>
<protein>
    <submittedName>
        <fullName evidence="13">Xanthine dehydrogenase</fullName>
    </submittedName>
</protein>
<evidence type="ECO:0000256" key="3">
    <source>
        <dbReference type="ARBA" id="ARBA00006849"/>
    </source>
</evidence>
<dbReference type="FunFam" id="3.30.365.10:FF:000002">
    <property type="entry name" value="Xanthine dehydrogenase oxidase"/>
    <property type="match status" value="1"/>
</dbReference>
<dbReference type="InterPro" id="IPR016208">
    <property type="entry name" value="Ald_Oxase/xanthine_DH-like"/>
</dbReference>
<dbReference type="EMBL" id="JAMB01000004">
    <property type="protein sequence ID" value="ETX11392.1"/>
    <property type="molecule type" value="Genomic_DNA"/>
</dbReference>
<dbReference type="OrthoDB" id="9758509at2"/>
<dbReference type="PATRIC" id="fig|1122207.3.peg.1418"/>
<evidence type="ECO:0000256" key="8">
    <source>
        <dbReference type="ARBA" id="ARBA00023004"/>
    </source>
</evidence>
<keyword evidence="4" id="KW-0500">Molybdenum</keyword>
<evidence type="ECO:0000256" key="10">
    <source>
        <dbReference type="ARBA" id="ARBA00034078"/>
    </source>
</evidence>
<dbReference type="Proteomes" id="UP000054058">
    <property type="component" value="Unassembled WGS sequence"/>
</dbReference>
<dbReference type="Gene3D" id="3.90.1170.50">
    <property type="entry name" value="Aldehyde oxidase/xanthine dehydrogenase, a/b hammerhead"/>
    <property type="match status" value="1"/>
</dbReference>
<dbReference type="PANTHER" id="PTHR11908">
    <property type="entry name" value="XANTHINE DEHYDROGENASE"/>
    <property type="match status" value="1"/>
</dbReference>
<dbReference type="Gene3D" id="3.30.365.10">
    <property type="entry name" value="Aldehyde oxidase/xanthine dehydrogenase, molybdopterin binding domain"/>
    <property type="match status" value="4"/>
</dbReference>
<dbReference type="GO" id="GO:0051537">
    <property type="term" value="F:2 iron, 2 sulfur cluster binding"/>
    <property type="evidence" value="ECO:0007669"/>
    <property type="project" value="UniProtKB-KW"/>
</dbReference>
<evidence type="ECO:0000259" key="12">
    <source>
        <dbReference type="SMART" id="SM01008"/>
    </source>
</evidence>
<dbReference type="AlphaFoldDB" id="X7E647"/>
<dbReference type="Pfam" id="PF01315">
    <property type="entry name" value="Ald_Xan_dh_C"/>
    <property type="match status" value="1"/>
</dbReference>
<keyword evidence="6" id="KW-0479">Metal-binding</keyword>
<accession>X7E647</accession>
<dbReference type="InterPro" id="IPR046867">
    <property type="entry name" value="AldOxase/xan_DH_MoCoBD2"/>
</dbReference>
<dbReference type="RefSeq" id="WP_036160475.1">
    <property type="nucleotide sequence ID" value="NZ_JAMB01000004.1"/>
</dbReference>
<evidence type="ECO:0000256" key="9">
    <source>
        <dbReference type="ARBA" id="ARBA00023014"/>
    </source>
</evidence>
<comment type="cofactor">
    <cofactor evidence="11">
        <name>Mo-molybdopterin cytosine dinucleotide</name>
        <dbReference type="ChEBI" id="CHEBI:71308"/>
    </cofactor>
</comment>
<keyword evidence="5" id="KW-0001">2Fe-2S</keyword>
<evidence type="ECO:0000256" key="1">
    <source>
        <dbReference type="ARBA" id="ARBA00001924"/>
    </source>
</evidence>
<dbReference type="SUPFAM" id="SSF56003">
    <property type="entry name" value="Molybdenum cofactor-binding domain"/>
    <property type="match status" value="1"/>
</dbReference>
<dbReference type="InterPro" id="IPR037165">
    <property type="entry name" value="AldOxase/xan_DH_Mopterin-bd_sf"/>
</dbReference>
<evidence type="ECO:0000313" key="13">
    <source>
        <dbReference type="EMBL" id="ETX11392.1"/>
    </source>
</evidence>
<dbReference type="InterPro" id="IPR008274">
    <property type="entry name" value="AldOxase/xan_DH_MoCoBD1"/>
</dbReference>
<organism evidence="13 14">
    <name type="scientific">Marinomonas ushuaiensis DSM 15871</name>
    <dbReference type="NCBI Taxonomy" id="1122207"/>
    <lineage>
        <taxon>Bacteria</taxon>
        <taxon>Pseudomonadati</taxon>
        <taxon>Pseudomonadota</taxon>
        <taxon>Gammaproteobacteria</taxon>
        <taxon>Oceanospirillales</taxon>
        <taxon>Oceanospirillaceae</taxon>
        <taxon>Marinomonas</taxon>
    </lineage>
</organism>
<evidence type="ECO:0000256" key="6">
    <source>
        <dbReference type="ARBA" id="ARBA00022723"/>
    </source>
</evidence>
<evidence type="ECO:0000256" key="5">
    <source>
        <dbReference type="ARBA" id="ARBA00022714"/>
    </source>
</evidence>
<keyword evidence="9" id="KW-0411">Iron-sulfur</keyword>
<evidence type="ECO:0000256" key="4">
    <source>
        <dbReference type="ARBA" id="ARBA00022505"/>
    </source>
</evidence>
<keyword evidence="14" id="KW-1185">Reference proteome</keyword>
<dbReference type="PANTHER" id="PTHR11908:SF132">
    <property type="entry name" value="ALDEHYDE OXIDASE 1-RELATED"/>
    <property type="match status" value="1"/>
</dbReference>
<dbReference type="GO" id="GO:0030151">
    <property type="term" value="F:molybdenum ion binding"/>
    <property type="evidence" value="ECO:0007669"/>
    <property type="project" value="InterPro"/>
</dbReference>
<sequence>MRKLPNNLTIESTSGVFKPSKLPIHESAIKHVTGKAEYIDDMPEWPNELHIATGQSTEAHADIVSINLDKVRAHPGVIDVIVQADIPGEVDVSPVLSGDLLLAGDFVHFIGQSIFAVAATSLRAAKQAVELAEIVYKPREATLHPKQSLDRQEFVLPTHTIQNGDPKEAMKTAPHTIKSDIYIKGQEHFYLEGQISVAIPNEDGGVLVYASSQHPAEVQKLVAKVLDLPVAQILVEVRRMGGGFGGKESQAAVFSCMAAVFAIRNRRPVKYRVPRQDDMVQTGKRHDFWNSYEVGFSKEGEIISAEYDMVGKCGCTADLSDGVVDRAMFHADNAYHLPNARISGYRGKTHTVSSTAFRGFGGPKGVLLAEAVIEEIAATVGKDPLDVRKINCYQDGKSTTPYGQEVDENVLLPLIEELEASSNYRARREAINAFNKQSPFLKKGLALTPVKFGISFTSKHLNQGGALVHVYTDGSVHVSHGGTEMGQGLYTKVGQIVAKTFGIDFTRVNVGSTRTDKVPNASPTAASAGTDLNGMAALDAVMTIKGRLQEFAMEHFGIAADDFAIEDDVVKLGSGGNAEEMSFPEFVKLAYMNRVSLSSTGFYKTPKIGYDRKAAKGRPFLYYSNGAAVSEVIVDTFTGEYKVTQVDILHDVGDSINSDIDIGQIEGAFVQGMGWLTSEELSWDEKGRITTNSPANYKIPTSADVPEKFTVKLFERPNSEESVYRSKAVGEPPLMLGISVWCALKDACAAVCDHTFSPPLAVPATPEAVYYSLQAAEMFKQQSISKQSVSEQKA</sequence>
<evidence type="ECO:0000256" key="7">
    <source>
        <dbReference type="ARBA" id="ARBA00023002"/>
    </source>
</evidence>
<keyword evidence="8" id="KW-0408">Iron</keyword>
<dbReference type="STRING" id="1122207.MUS1_11420"/>
<dbReference type="SUPFAM" id="SSF54665">
    <property type="entry name" value="CO dehydrogenase molybdoprotein N-domain-like"/>
    <property type="match status" value="1"/>
</dbReference>
<dbReference type="InterPro" id="IPR036856">
    <property type="entry name" value="Ald_Oxase/Xan_DH_a/b_sf"/>
</dbReference>
<comment type="cofactor">
    <cofactor evidence="1">
        <name>Mo-molybdopterin</name>
        <dbReference type="ChEBI" id="CHEBI:71302"/>
    </cofactor>
</comment>
<gene>
    <name evidence="13" type="ORF">MUS1_11420</name>
</gene>
<dbReference type="Pfam" id="PF20256">
    <property type="entry name" value="MoCoBD_2"/>
    <property type="match status" value="1"/>
</dbReference>
<dbReference type="NCBIfam" id="TIGR02965">
    <property type="entry name" value="xanthine_xdhB"/>
    <property type="match status" value="1"/>
</dbReference>
<dbReference type="SMART" id="SM01008">
    <property type="entry name" value="Ald_Xan_dh_C"/>
    <property type="match status" value="1"/>
</dbReference>
<dbReference type="eggNOG" id="COG4631">
    <property type="taxonomic scope" value="Bacteria"/>
</dbReference>
<keyword evidence="7" id="KW-0560">Oxidoreductase</keyword>
<comment type="caution">
    <text evidence="13">The sequence shown here is derived from an EMBL/GenBank/DDBJ whole genome shotgun (WGS) entry which is preliminary data.</text>
</comment>
<dbReference type="InterPro" id="IPR000674">
    <property type="entry name" value="Ald_Oxase/Xan_DH_a/b"/>
</dbReference>
<dbReference type="InterPro" id="IPR014309">
    <property type="entry name" value="Xanthine_DH_Mopterin-bd_su"/>
</dbReference>
<dbReference type="FunFam" id="3.30.365.10:FF:000001">
    <property type="entry name" value="Xanthine dehydrogenase oxidase"/>
    <property type="match status" value="1"/>
</dbReference>
<evidence type="ECO:0000256" key="2">
    <source>
        <dbReference type="ARBA" id="ARBA00001974"/>
    </source>
</evidence>